<proteinExistence type="inferred from homology"/>
<comment type="caution">
    <text evidence="10">The sequence shown here is derived from an EMBL/GenBank/DDBJ whole genome shotgun (WGS) entry which is preliminary data.</text>
</comment>
<evidence type="ECO:0000313" key="11">
    <source>
        <dbReference type="Proteomes" id="UP001550603"/>
    </source>
</evidence>
<feature type="domain" description="VTT" evidence="9">
    <location>
        <begin position="38"/>
        <end position="165"/>
    </location>
</feature>
<dbReference type="PANTHER" id="PTHR42709">
    <property type="entry name" value="ALKALINE PHOSPHATASE LIKE PROTEIN"/>
    <property type="match status" value="1"/>
</dbReference>
<dbReference type="RefSeq" id="WP_037762977.1">
    <property type="nucleotide sequence ID" value="NZ_JBEYBN010000017.1"/>
</dbReference>
<organism evidence="10 11">
    <name type="scientific">Streptomyces olindensis</name>
    <dbReference type="NCBI Taxonomy" id="358823"/>
    <lineage>
        <taxon>Bacteria</taxon>
        <taxon>Bacillati</taxon>
        <taxon>Actinomycetota</taxon>
        <taxon>Actinomycetes</taxon>
        <taxon>Kitasatosporales</taxon>
        <taxon>Streptomycetaceae</taxon>
        <taxon>Streptomyces</taxon>
    </lineage>
</organism>
<evidence type="ECO:0000256" key="8">
    <source>
        <dbReference type="SAM" id="Phobius"/>
    </source>
</evidence>
<keyword evidence="4 8" id="KW-0812">Transmembrane</keyword>
<dbReference type="PANTHER" id="PTHR42709:SF6">
    <property type="entry name" value="UNDECAPRENYL PHOSPHATE TRANSPORTER A"/>
    <property type="match status" value="1"/>
</dbReference>
<comment type="subcellular location">
    <subcellularLocation>
        <location evidence="1">Cell membrane</location>
        <topology evidence="1">Multi-pass membrane protein</topology>
    </subcellularLocation>
</comment>
<evidence type="ECO:0000256" key="7">
    <source>
        <dbReference type="SAM" id="MobiDB-lite"/>
    </source>
</evidence>
<dbReference type="InterPro" id="IPR032816">
    <property type="entry name" value="VTT_dom"/>
</dbReference>
<keyword evidence="11" id="KW-1185">Reference proteome</keyword>
<dbReference type="EMBL" id="JBEYBN010000017">
    <property type="protein sequence ID" value="MEU2267709.1"/>
    <property type="molecule type" value="Genomic_DNA"/>
</dbReference>
<keyword evidence="5 8" id="KW-1133">Transmembrane helix</keyword>
<feature type="compositionally biased region" description="Basic and acidic residues" evidence="7">
    <location>
        <begin position="229"/>
        <end position="238"/>
    </location>
</feature>
<feature type="region of interest" description="Disordered" evidence="7">
    <location>
        <begin position="209"/>
        <end position="264"/>
    </location>
</feature>
<name>A0ABV2XUN4_9ACTN</name>
<protein>
    <submittedName>
        <fullName evidence="10">DedA family protein</fullName>
    </submittedName>
</protein>
<gene>
    <name evidence="10" type="ORF">ABZ568_15105</name>
</gene>
<reference evidence="10 11" key="1">
    <citation type="submission" date="2024-06" db="EMBL/GenBank/DDBJ databases">
        <title>The Natural Products Discovery Center: Release of the First 8490 Sequenced Strains for Exploring Actinobacteria Biosynthetic Diversity.</title>
        <authorList>
            <person name="Kalkreuter E."/>
            <person name="Kautsar S.A."/>
            <person name="Yang D."/>
            <person name="Bader C.D."/>
            <person name="Teijaro C.N."/>
            <person name="Fluegel L."/>
            <person name="Davis C.M."/>
            <person name="Simpson J.R."/>
            <person name="Lauterbach L."/>
            <person name="Steele A.D."/>
            <person name="Gui C."/>
            <person name="Meng S."/>
            <person name="Li G."/>
            <person name="Viehrig K."/>
            <person name="Ye F."/>
            <person name="Su P."/>
            <person name="Kiefer A.F."/>
            <person name="Nichols A."/>
            <person name="Cepeda A.J."/>
            <person name="Yan W."/>
            <person name="Fan B."/>
            <person name="Jiang Y."/>
            <person name="Adhikari A."/>
            <person name="Zheng C.-J."/>
            <person name="Schuster L."/>
            <person name="Cowan T.M."/>
            <person name="Smanski M.J."/>
            <person name="Chevrette M.G."/>
            <person name="De Carvalho L.P.S."/>
            <person name="Shen B."/>
        </authorList>
    </citation>
    <scope>NUCLEOTIDE SEQUENCE [LARGE SCALE GENOMIC DNA]</scope>
    <source>
        <strain evidence="10 11">NPDC019583</strain>
    </source>
</reference>
<evidence type="ECO:0000256" key="5">
    <source>
        <dbReference type="ARBA" id="ARBA00022989"/>
    </source>
</evidence>
<evidence type="ECO:0000256" key="3">
    <source>
        <dbReference type="ARBA" id="ARBA00022475"/>
    </source>
</evidence>
<feature type="transmembrane region" description="Helical" evidence="8">
    <location>
        <begin position="58"/>
        <end position="79"/>
    </location>
</feature>
<accession>A0ABV2XUN4</accession>
<evidence type="ECO:0000313" key="10">
    <source>
        <dbReference type="EMBL" id="MEU2267709.1"/>
    </source>
</evidence>
<evidence type="ECO:0000256" key="1">
    <source>
        <dbReference type="ARBA" id="ARBA00004651"/>
    </source>
</evidence>
<evidence type="ECO:0000256" key="6">
    <source>
        <dbReference type="ARBA" id="ARBA00023136"/>
    </source>
</evidence>
<dbReference type="InterPro" id="IPR051311">
    <property type="entry name" value="DedA_domain"/>
</dbReference>
<sequence>MTAIAADAGPQWVNDLMDALGAPGAGLAIALENLFPPLPSEVILPLAGFAASSGRMSLLAVLLWTTAGSVIGALALYGVGALLGRDRTVAVAARLPLVKVSDIEKTEAWFLKHGTKAVFFGRMIPIFRSLISVPAGVERMRLPVFLGLTTLGSAIWNTVFVLAGYFLGANWHTVSDIVSTYSKVVLAVAALAVVAFIAIRLLRRRPEGAPGGADVRLRRETRTATTAPHPHDDQDTRVLRRPVLPSETPAGSAPRRGHPGREAL</sequence>
<feature type="transmembrane region" description="Helical" evidence="8">
    <location>
        <begin position="180"/>
        <end position="202"/>
    </location>
</feature>
<evidence type="ECO:0000259" key="9">
    <source>
        <dbReference type="Pfam" id="PF09335"/>
    </source>
</evidence>
<evidence type="ECO:0000256" key="4">
    <source>
        <dbReference type="ARBA" id="ARBA00022692"/>
    </source>
</evidence>
<keyword evidence="3" id="KW-1003">Cell membrane</keyword>
<evidence type="ECO:0000256" key="2">
    <source>
        <dbReference type="ARBA" id="ARBA00010792"/>
    </source>
</evidence>
<comment type="similarity">
    <text evidence="2">Belongs to the DedA family.</text>
</comment>
<keyword evidence="6 8" id="KW-0472">Membrane</keyword>
<dbReference type="Proteomes" id="UP001550603">
    <property type="component" value="Unassembled WGS sequence"/>
</dbReference>
<feature type="transmembrane region" description="Helical" evidence="8">
    <location>
        <begin position="144"/>
        <end position="168"/>
    </location>
</feature>
<dbReference type="Pfam" id="PF09335">
    <property type="entry name" value="VTT_dom"/>
    <property type="match status" value="1"/>
</dbReference>